<dbReference type="STRING" id="1382798.PK35_15720"/>
<dbReference type="PATRIC" id="fig|1382798.3.peg.1712"/>
<proteinExistence type="predicted"/>
<organism evidence="1 2">
    <name type="scientific">Neotamlana nanhaiensis</name>
    <dbReference type="NCBI Taxonomy" id="1382798"/>
    <lineage>
        <taxon>Bacteria</taxon>
        <taxon>Pseudomonadati</taxon>
        <taxon>Bacteroidota</taxon>
        <taxon>Flavobacteriia</taxon>
        <taxon>Flavobacteriales</taxon>
        <taxon>Flavobacteriaceae</taxon>
        <taxon>Neotamlana</taxon>
    </lineage>
</organism>
<protein>
    <submittedName>
        <fullName evidence="1">Uncharacterized protein</fullName>
    </submittedName>
</protein>
<gene>
    <name evidence="1" type="ORF">PK35_15720</name>
</gene>
<name>A0A0D7VWS3_9FLAO</name>
<evidence type="ECO:0000313" key="1">
    <source>
        <dbReference type="EMBL" id="KJD31281.1"/>
    </source>
</evidence>
<accession>A0A0D7VWS3</accession>
<dbReference type="Proteomes" id="UP000032361">
    <property type="component" value="Unassembled WGS sequence"/>
</dbReference>
<evidence type="ECO:0000313" key="2">
    <source>
        <dbReference type="Proteomes" id="UP000032361"/>
    </source>
</evidence>
<dbReference type="EMBL" id="JTDV01000016">
    <property type="protein sequence ID" value="KJD31281.1"/>
    <property type="molecule type" value="Genomic_DNA"/>
</dbReference>
<dbReference type="AlphaFoldDB" id="A0A0D7VWS3"/>
<comment type="caution">
    <text evidence="1">The sequence shown here is derived from an EMBL/GenBank/DDBJ whole genome shotgun (WGS) entry which is preliminary data.</text>
</comment>
<keyword evidence="2" id="KW-1185">Reference proteome</keyword>
<sequence>MAQEVHVFAYAEEHNAVFETDAFDVYSQKLQNQKETINNQLEKADTKAKYKAHTGFSQSFFNLVKSEKKENIFKAEKEIHFSLDYILNEKGKVLACAIFMPKEQVFLSASEIQALLEEAMTHKFDYINKPKSISNFYFKVTFSYNNMF</sequence>
<reference evidence="1 2" key="1">
    <citation type="journal article" date="2015" name="Antonie Van Leeuwenhoek">
        <title>Tamlana nanhaiensis sp. nov., isolated from surface seawater collected from the South China Sea.</title>
        <authorList>
            <person name="Liu X."/>
            <person name="Lai Q."/>
            <person name="Du Y."/>
            <person name="Li G."/>
            <person name="Sun F."/>
            <person name="Shao Z."/>
        </authorList>
    </citation>
    <scope>NUCLEOTIDE SEQUENCE [LARGE SCALE GENOMIC DNA]</scope>
    <source>
        <strain evidence="1 2">FHC16</strain>
    </source>
</reference>